<feature type="compositionally biased region" description="Basic and acidic residues" evidence="1">
    <location>
        <begin position="275"/>
        <end position="287"/>
    </location>
</feature>
<protein>
    <submittedName>
        <fullName evidence="3">Uu.00g011090.m01.CDS01</fullName>
    </submittedName>
</protein>
<reference evidence="3" key="1">
    <citation type="submission" date="2023-10" db="EMBL/GenBank/DDBJ databases">
        <authorList>
            <person name="Hackl T."/>
        </authorList>
    </citation>
    <scope>NUCLEOTIDE SEQUENCE</scope>
</reference>
<feature type="compositionally biased region" description="Polar residues" evidence="1">
    <location>
        <begin position="254"/>
        <end position="268"/>
    </location>
</feature>
<keyword evidence="4" id="KW-1185">Reference proteome</keyword>
<feature type="region of interest" description="Disordered" evidence="1">
    <location>
        <begin position="254"/>
        <end position="308"/>
    </location>
</feature>
<evidence type="ECO:0000256" key="1">
    <source>
        <dbReference type="SAM" id="MobiDB-lite"/>
    </source>
</evidence>
<dbReference type="Proteomes" id="UP001295740">
    <property type="component" value="Unassembled WGS sequence"/>
</dbReference>
<sequence>MSFCIAVQSAIFYLVSCSPCAQAQHHQRSKTKAKKEREEKARLQAEYPGSYQHPDPFNTNPYWAEEIMMGPHIKAKKYTGGAGAGGGSSKNTSERGLNSAGKDTISVAGSSVGVSGAPPETSPVAATEHGKMSFSTTMSTTVSDDWNRKLYQREDEELWGHELSHAGHKLMDAIKHAGTSAGRLLEASLKMDAKPITDQDREKFYFAPKNPPVNDYHPPIVRQRPTHADAHKWMLQPPPAAKVMEGKIPVSRSASFASHMSRRTTMSDGPTLGRLVHEKNMEAKLRSGELPSELESTEKASGKTPDYN</sequence>
<dbReference type="EMBL" id="CAUWAG010000020">
    <property type="protein sequence ID" value="CAJ2512990.1"/>
    <property type="molecule type" value="Genomic_DNA"/>
</dbReference>
<feature type="region of interest" description="Disordered" evidence="1">
    <location>
        <begin position="80"/>
        <end position="103"/>
    </location>
</feature>
<evidence type="ECO:0000256" key="2">
    <source>
        <dbReference type="SAM" id="SignalP"/>
    </source>
</evidence>
<comment type="caution">
    <text evidence="3">The sequence shown here is derived from an EMBL/GenBank/DDBJ whole genome shotgun (WGS) entry which is preliminary data.</text>
</comment>
<feature type="signal peptide" evidence="2">
    <location>
        <begin position="1"/>
        <end position="23"/>
    </location>
</feature>
<evidence type="ECO:0000313" key="3">
    <source>
        <dbReference type="EMBL" id="CAJ2512990.1"/>
    </source>
</evidence>
<keyword evidence="2" id="KW-0732">Signal</keyword>
<gene>
    <name evidence="3" type="ORF">KHLLAP_LOCUS13458</name>
</gene>
<accession>A0AAI8VYL0</accession>
<dbReference type="AlphaFoldDB" id="A0AAI8VYL0"/>
<feature type="chain" id="PRO_5042616043" evidence="2">
    <location>
        <begin position="24"/>
        <end position="308"/>
    </location>
</feature>
<organism evidence="3 4">
    <name type="scientific">Anthostomella pinea</name>
    <dbReference type="NCBI Taxonomy" id="933095"/>
    <lineage>
        <taxon>Eukaryota</taxon>
        <taxon>Fungi</taxon>
        <taxon>Dikarya</taxon>
        <taxon>Ascomycota</taxon>
        <taxon>Pezizomycotina</taxon>
        <taxon>Sordariomycetes</taxon>
        <taxon>Xylariomycetidae</taxon>
        <taxon>Xylariales</taxon>
        <taxon>Xylariaceae</taxon>
        <taxon>Anthostomella</taxon>
    </lineage>
</organism>
<proteinExistence type="predicted"/>
<name>A0AAI8VYL0_9PEZI</name>
<evidence type="ECO:0000313" key="4">
    <source>
        <dbReference type="Proteomes" id="UP001295740"/>
    </source>
</evidence>